<reference evidence="1" key="1">
    <citation type="submission" date="2016-10" db="EMBL/GenBank/DDBJ databases">
        <title>Sequence of Gallionella enrichment culture.</title>
        <authorList>
            <person name="Poehlein A."/>
            <person name="Muehling M."/>
            <person name="Daniel R."/>
        </authorList>
    </citation>
    <scope>NUCLEOTIDE SEQUENCE</scope>
</reference>
<dbReference type="AlphaFoldDB" id="A0A1J5P9R3"/>
<gene>
    <name evidence="1" type="ORF">GALL_500740</name>
</gene>
<dbReference type="EMBL" id="MLJW01005371">
    <property type="protein sequence ID" value="OIQ68337.1"/>
    <property type="molecule type" value="Genomic_DNA"/>
</dbReference>
<accession>A0A1J5P9R3</accession>
<evidence type="ECO:0000313" key="1">
    <source>
        <dbReference type="EMBL" id="OIQ68337.1"/>
    </source>
</evidence>
<comment type="caution">
    <text evidence="1">The sequence shown here is derived from an EMBL/GenBank/DDBJ whole genome shotgun (WGS) entry which is preliminary data.</text>
</comment>
<proteinExistence type="predicted"/>
<protein>
    <submittedName>
        <fullName evidence="1">Uncharacterized protein</fullName>
    </submittedName>
</protein>
<sequence length="45" mass="5026">MPEGVGYEEWGVNSLALQATLHISNGHDDRVDRAVSYLTLKLVNR</sequence>
<name>A0A1J5P9R3_9ZZZZ</name>
<organism evidence="1">
    <name type="scientific">mine drainage metagenome</name>
    <dbReference type="NCBI Taxonomy" id="410659"/>
    <lineage>
        <taxon>unclassified sequences</taxon>
        <taxon>metagenomes</taxon>
        <taxon>ecological metagenomes</taxon>
    </lineage>
</organism>